<reference evidence="9 10" key="1">
    <citation type="submission" date="2019-09" db="EMBL/GenBank/DDBJ databases">
        <authorList>
            <person name="Brejova B."/>
        </authorList>
    </citation>
    <scope>NUCLEOTIDE SEQUENCE [LARGE SCALE GENOMIC DNA]</scope>
</reference>
<feature type="compositionally biased region" description="Polar residues" evidence="7">
    <location>
        <begin position="12"/>
        <end position="22"/>
    </location>
</feature>
<dbReference type="GO" id="GO:0005634">
    <property type="term" value="C:nucleus"/>
    <property type="evidence" value="ECO:0007669"/>
    <property type="project" value="UniProtKB-ARBA"/>
</dbReference>
<protein>
    <recommendedName>
        <fullName evidence="8">Integrase catalytic domain-containing protein</fullName>
    </recommendedName>
</protein>
<dbReference type="InterPro" id="IPR012337">
    <property type="entry name" value="RNaseH-like_sf"/>
</dbReference>
<comment type="catalytic activity">
    <reaction evidence="1">
        <text>Endonucleolytic cleavage to 5'-phosphomonoester.</text>
        <dbReference type="EC" id="3.1.26.4"/>
    </reaction>
</comment>
<dbReference type="Proteomes" id="UP000398389">
    <property type="component" value="Unassembled WGS sequence"/>
</dbReference>
<name>A0A5E8CAW5_9ASCO</name>
<evidence type="ECO:0000256" key="4">
    <source>
        <dbReference type="ARBA" id="ARBA00022884"/>
    </source>
</evidence>
<dbReference type="PROSITE" id="PS50994">
    <property type="entry name" value="INTEGRASE"/>
    <property type="match status" value="1"/>
</dbReference>
<dbReference type="GO" id="GO:0005737">
    <property type="term" value="C:cytoplasm"/>
    <property type="evidence" value="ECO:0007669"/>
    <property type="project" value="UniProtKB-SubCell"/>
</dbReference>
<feature type="region of interest" description="Disordered" evidence="7">
    <location>
        <begin position="1"/>
        <end position="22"/>
    </location>
</feature>
<comment type="function">
    <text evidence="6">Integrase (IN) targets the VLP to the nucleus, where a subparticle preintegration complex (PIC) containing at least integrase and the newly synthesized dsDNA copy of the retrotransposon must transit the nuclear membrane. Once in the nucleus, integrase performs the integration of the dsDNA into the host genome.</text>
</comment>
<accession>A0A5E8CAW5</accession>
<evidence type="ECO:0000256" key="5">
    <source>
        <dbReference type="ARBA" id="ARBA00025590"/>
    </source>
</evidence>
<feature type="compositionally biased region" description="Basic and acidic residues" evidence="7">
    <location>
        <begin position="1"/>
        <end position="11"/>
    </location>
</feature>
<dbReference type="GeneID" id="43585014"/>
<dbReference type="GO" id="GO:0015074">
    <property type="term" value="P:DNA integration"/>
    <property type="evidence" value="ECO:0007669"/>
    <property type="project" value="InterPro"/>
</dbReference>
<evidence type="ECO:0000259" key="8">
    <source>
        <dbReference type="PROSITE" id="PS50994"/>
    </source>
</evidence>
<dbReference type="RefSeq" id="XP_031856805.1">
    <property type="nucleotide sequence ID" value="XM_032000914.1"/>
</dbReference>
<keyword evidence="3" id="KW-0963">Cytoplasm</keyword>
<gene>
    <name evidence="9" type="ORF">SAPINGB_P006202</name>
</gene>
<dbReference type="SUPFAM" id="SSF53098">
    <property type="entry name" value="Ribonuclease H-like"/>
    <property type="match status" value="1"/>
</dbReference>
<keyword evidence="4" id="KW-0694">RNA-binding</keyword>
<evidence type="ECO:0000256" key="3">
    <source>
        <dbReference type="ARBA" id="ARBA00022490"/>
    </source>
</evidence>
<evidence type="ECO:0000313" key="9">
    <source>
        <dbReference type="EMBL" id="VVT58426.1"/>
    </source>
</evidence>
<sequence length="535" mass="57389">MMLLGKSRDTQTVDSVGTGPYTQQVSTRHTLSTIVSHPNSRALSTALVCDNIACSTSHLWGITKFVDIFKSRSGGWSPCDSVEIPALVEATSAAFVKGRRIIDGSSKVVSKQEPKQEPKQESKQETSKKAGHSDTKQGKGKQWSKGSGGNKRRNNEDKQARKSNSDGQNKVAALKATEYLEVARDDVETLCSVARAIQDVFDNDGGSSDYSPVAFLPPANQIASVGETNLPNVLDSGNATGHLISDNSYFVSYEKYSSPKTISSYGGSDIVLEGEGKIAVVLKGDGGTNICHIADALYFPTGSSNLFSDSVWRTHNVSFHTVPSGDCLAYFGEEKVGRVGGARDAKSHICANIVPVKFTRNIVPPTGSFKFSGNSIDWDQICRQGPEAMRKVDKSALAVGKGLPVLSPSLKFIAKEAVLNSQALDCHVRFAHCSLTSVKHLAKLADTPFEVTKRDEELIKDCVICGTSRSIKRFTSPDKHIASESTAPLAQIHADLVGPIGPASSGARYMLNIIDAFSGYIYAFALESKDEAPGC</sequence>
<dbReference type="Gene3D" id="3.30.420.10">
    <property type="entry name" value="Ribonuclease H-like superfamily/Ribonuclease H"/>
    <property type="match status" value="1"/>
</dbReference>
<comment type="function">
    <text evidence="5">Reverse transcriptase/ribonuclease H (RT) is a multifunctional enzyme that catalyzes the conversion of the retro-elements RNA genome into dsDNA within the VLP. The enzyme displays a DNA polymerase activity that can copy either DNA or RNA templates, and a ribonuclease H (RNase H) activity that cleaves the RNA strand of RNA-DNA heteroduplexes during plus-strand synthesis and hydrolyzes RNA primers. The conversion leads to a linear dsDNA copy of the retrotransposon that includes long terminal repeats (LTRs) at both ends.</text>
</comment>
<dbReference type="GO" id="GO:0004523">
    <property type="term" value="F:RNA-DNA hybrid ribonuclease activity"/>
    <property type="evidence" value="ECO:0007669"/>
    <property type="project" value="UniProtKB-EC"/>
</dbReference>
<feature type="region of interest" description="Disordered" evidence="7">
    <location>
        <begin position="106"/>
        <end position="170"/>
    </location>
</feature>
<dbReference type="AlphaFoldDB" id="A0A5E8CAW5"/>
<organism evidence="9 10">
    <name type="scientific">Magnusiomyces paraingens</name>
    <dbReference type="NCBI Taxonomy" id="2606893"/>
    <lineage>
        <taxon>Eukaryota</taxon>
        <taxon>Fungi</taxon>
        <taxon>Dikarya</taxon>
        <taxon>Ascomycota</taxon>
        <taxon>Saccharomycotina</taxon>
        <taxon>Dipodascomycetes</taxon>
        <taxon>Dipodascales</taxon>
        <taxon>Dipodascaceae</taxon>
        <taxon>Magnusiomyces</taxon>
    </lineage>
</organism>
<comment type="subcellular location">
    <subcellularLocation>
        <location evidence="2">Cytoplasm</location>
    </subcellularLocation>
</comment>
<dbReference type="OrthoDB" id="7691805at2759"/>
<dbReference type="InterPro" id="IPR054722">
    <property type="entry name" value="PolX-like_BBD"/>
</dbReference>
<evidence type="ECO:0000256" key="2">
    <source>
        <dbReference type="ARBA" id="ARBA00004496"/>
    </source>
</evidence>
<keyword evidence="10" id="KW-1185">Reference proteome</keyword>
<evidence type="ECO:0000256" key="7">
    <source>
        <dbReference type="SAM" id="MobiDB-lite"/>
    </source>
</evidence>
<feature type="compositionally biased region" description="Basic and acidic residues" evidence="7">
    <location>
        <begin position="110"/>
        <end position="137"/>
    </location>
</feature>
<evidence type="ECO:0000313" key="10">
    <source>
        <dbReference type="Proteomes" id="UP000398389"/>
    </source>
</evidence>
<dbReference type="EMBL" id="CABVLU010000005">
    <property type="protein sequence ID" value="VVT58426.1"/>
    <property type="molecule type" value="Genomic_DNA"/>
</dbReference>
<evidence type="ECO:0000256" key="1">
    <source>
        <dbReference type="ARBA" id="ARBA00000077"/>
    </source>
</evidence>
<dbReference type="GO" id="GO:0003723">
    <property type="term" value="F:RNA binding"/>
    <property type="evidence" value="ECO:0007669"/>
    <property type="project" value="UniProtKB-KW"/>
</dbReference>
<evidence type="ECO:0000256" key="6">
    <source>
        <dbReference type="ARBA" id="ARBA00025615"/>
    </source>
</evidence>
<feature type="domain" description="Integrase catalytic" evidence="8">
    <location>
        <begin position="484"/>
        <end position="535"/>
    </location>
</feature>
<feature type="compositionally biased region" description="Basic and acidic residues" evidence="7">
    <location>
        <begin position="153"/>
        <end position="164"/>
    </location>
</feature>
<dbReference type="InterPro" id="IPR036397">
    <property type="entry name" value="RNaseH_sf"/>
</dbReference>
<dbReference type="Pfam" id="PF22936">
    <property type="entry name" value="Pol_BBD"/>
    <property type="match status" value="1"/>
</dbReference>
<dbReference type="InterPro" id="IPR001584">
    <property type="entry name" value="Integrase_cat-core"/>
</dbReference>
<proteinExistence type="predicted"/>